<protein>
    <submittedName>
        <fullName evidence="1">Uncharacterized protein</fullName>
    </submittedName>
</protein>
<organism evidence="1 2">
    <name type="scientific">Klebsiella michiganensis</name>
    <dbReference type="NCBI Taxonomy" id="1134687"/>
    <lineage>
        <taxon>Bacteria</taxon>
        <taxon>Pseudomonadati</taxon>
        <taxon>Pseudomonadota</taxon>
        <taxon>Gammaproteobacteria</taxon>
        <taxon>Enterobacterales</taxon>
        <taxon>Enterobacteriaceae</taxon>
        <taxon>Klebsiella/Raoultella group</taxon>
        <taxon>Klebsiella</taxon>
    </lineage>
</organism>
<evidence type="ECO:0000313" key="1">
    <source>
        <dbReference type="EMBL" id="PLM68939.1"/>
    </source>
</evidence>
<dbReference type="Proteomes" id="UP000234661">
    <property type="component" value="Unassembled WGS sequence"/>
</dbReference>
<reference evidence="1 2" key="1">
    <citation type="submission" date="2017-11" db="EMBL/GenBank/DDBJ databases">
        <authorList>
            <person name="Han C.G."/>
        </authorList>
    </citation>
    <scope>NUCLEOTIDE SEQUENCE [LARGE SCALE GENOMIC DNA]</scope>
    <source>
        <strain evidence="1 2">A2</strain>
    </source>
</reference>
<accession>A0A2J5A0X3</accession>
<gene>
    <name evidence="1" type="ORF">CWM85_02070</name>
</gene>
<name>A0A2J5A0X3_9ENTR</name>
<dbReference type="EMBL" id="PIET01000014">
    <property type="protein sequence ID" value="PLM68939.1"/>
    <property type="molecule type" value="Genomic_DNA"/>
</dbReference>
<sequence>MQIFGLVLILILIPVSNNAAHLYTDRYLGPLRLSDNSWVKNNYVVEVTNRETQQIPHIRQVQTSPLFAQTYQDLLRVLMSLMCKTTSLFAAIQLRSHWLPDASQE</sequence>
<dbReference type="AlphaFoldDB" id="A0A2J5A0X3"/>
<comment type="caution">
    <text evidence="1">The sequence shown here is derived from an EMBL/GenBank/DDBJ whole genome shotgun (WGS) entry which is preliminary data.</text>
</comment>
<evidence type="ECO:0000313" key="2">
    <source>
        <dbReference type="Proteomes" id="UP000234661"/>
    </source>
</evidence>
<reference evidence="1 2" key="2">
    <citation type="submission" date="2018-01" db="EMBL/GenBank/DDBJ databases">
        <title>Genomic study of Klebsiella pneumoniae.</title>
        <authorList>
            <person name="Yang Y."/>
            <person name="Bicalho R."/>
        </authorList>
    </citation>
    <scope>NUCLEOTIDE SEQUENCE [LARGE SCALE GENOMIC DNA]</scope>
    <source>
        <strain evidence="1 2">A2</strain>
    </source>
</reference>
<proteinExistence type="predicted"/>